<dbReference type="EMBL" id="PIPV01000003">
    <property type="protein sequence ID" value="RUO57281.1"/>
    <property type="molecule type" value="Genomic_DNA"/>
</dbReference>
<organism evidence="2 3">
    <name type="scientific">Idiomarina fontislapidosi</name>
    <dbReference type="NCBI Taxonomy" id="263723"/>
    <lineage>
        <taxon>Bacteria</taxon>
        <taxon>Pseudomonadati</taxon>
        <taxon>Pseudomonadota</taxon>
        <taxon>Gammaproteobacteria</taxon>
        <taxon>Alteromonadales</taxon>
        <taxon>Idiomarinaceae</taxon>
        <taxon>Idiomarina</taxon>
    </lineage>
</organism>
<gene>
    <name evidence="2" type="ORF">CWE25_06340</name>
</gene>
<protein>
    <submittedName>
        <fullName evidence="2">YecA family protein</fullName>
    </submittedName>
</protein>
<dbReference type="InterPro" id="IPR011978">
    <property type="entry name" value="YgfB-like"/>
</dbReference>
<dbReference type="RefSeq" id="WP_110574006.1">
    <property type="nucleotide sequence ID" value="NZ_PIPV01000003.1"/>
</dbReference>
<evidence type="ECO:0000313" key="3">
    <source>
        <dbReference type="Proteomes" id="UP000287330"/>
    </source>
</evidence>
<dbReference type="PANTHER" id="PTHR37528:SF1">
    <property type="entry name" value="UPF0149 PROTEIN YGFB"/>
    <property type="match status" value="1"/>
</dbReference>
<accession>A0A432Y8R6</accession>
<dbReference type="Gene3D" id="1.20.120.740">
    <property type="entry name" value="YgfB uncharacterised protein family UPF0149, PF03695"/>
    <property type="match status" value="1"/>
</dbReference>
<comment type="similarity">
    <text evidence="1">Belongs to the UPF0149 family.</text>
</comment>
<dbReference type="GO" id="GO:0005829">
    <property type="term" value="C:cytosol"/>
    <property type="evidence" value="ECO:0007669"/>
    <property type="project" value="TreeGrafter"/>
</dbReference>
<dbReference type="Pfam" id="PF03695">
    <property type="entry name" value="UPF0149"/>
    <property type="match status" value="1"/>
</dbReference>
<dbReference type="SUPFAM" id="SSF101327">
    <property type="entry name" value="YgfB-like"/>
    <property type="match status" value="1"/>
</dbReference>
<keyword evidence="3" id="KW-1185">Reference proteome</keyword>
<name>A0A432Y8R6_9GAMM</name>
<proteinExistence type="inferred from homology"/>
<comment type="caution">
    <text evidence="2">The sequence shown here is derived from an EMBL/GenBank/DDBJ whole genome shotgun (WGS) entry which is preliminary data.</text>
</comment>
<evidence type="ECO:0000313" key="2">
    <source>
        <dbReference type="EMBL" id="RUO57281.1"/>
    </source>
</evidence>
<dbReference type="Proteomes" id="UP000287330">
    <property type="component" value="Unassembled WGS sequence"/>
</dbReference>
<evidence type="ECO:0000256" key="1">
    <source>
        <dbReference type="ARBA" id="ARBA00038308"/>
    </source>
</evidence>
<dbReference type="PANTHER" id="PTHR37528">
    <property type="entry name" value="UPF0149 PROTEIN YGFB"/>
    <property type="match status" value="1"/>
</dbReference>
<sequence length="189" mass="20866">MTARFNYDRISSLYAQHDVTPQAAEVQGILSGLVATGTQPDSADLDALLSDLIYDGQQLPAELAKLLKQQATEIQHAMADRELGFQLLLPEDNAPLQERLNALAGWVQSFLVGFGVNQANIAATSGDLREALDDMIEIAKLEFEVDDSDESERAYFEIVEYLRVSAMMCFTELGARELAQTQNDSKTLH</sequence>
<dbReference type="OrthoDB" id="9783391at2"/>
<reference evidence="3" key="1">
    <citation type="journal article" date="2018" name="Front. Microbiol.">
        <title>Genome-Based Analysis Reveals the Taxonomy and Diversity of the Family Idiomarinaceae.</title>
        <authorList>
            <person name="Liu Y."/>
            <person name="Lai Q."/>
            <person name="Shao Z."/>
        </authorList>
    </citation>
    <scope>NUCLEOTIDE SEQUENCE [LARGE SCALE GENOMIC DNA]</scope>
    <source>
        <strain evidence="3">F23</strain>
    </source>
</reference>
<dbReference type="InterPro" id="IPR036255">
    <property type="entry name" value="YgfB-like_sf"/>
</dbReference>
<dbReference type="AlphaFoldDB" id="A0A432Y8R6"/>